<evidence type="ECO:0000259" key="6">
    <source>
        <dbReference type="PROSITE" id="PS50048"/>
    </source>
</evidence>
<comment type="caution">
    <text evidence="7">The sequence shown here is derived from an EMBL/GenBank/DDBJ whole genome shotgun (WGS) entry which is preliminary data.</text>
</comment>
<dbReference type="GO" id="GO:0003677">
    <property type="term" value="F:DNA binding"/>
    <property type="evidence" value="ECO:0007669"/>
    <property type="project" value="UniProtKB-KW"/>
</dbReference>
<feature type="region of interest" description="Disordered" evidence="5">
    <location>
        <begin position="67"/>
        <end position="101"/>
    </location>
</feature>
<dbReference type="PANTHER" id="PTHR46910:SF3">
    <property type="entry name" value="HALOTOLERANCE PROTEIN 9-RELATED"/>
    <property type="match status" value="1"/>
</dbReference>
<keyword evidence="8" id="KW-1185">Reference proteome</keyword>
<feature type="region of interest" description="Disordered" evidence="5">
    <location>
        <begin position="311"/>
        <end position="365"/>
    </location>
</feature>
<dbReference type="OrthoDB" id="9986881at2759"/>
<evidence type="ECO:0000256" key="1">
    <source>
        <dbReference type="ARBA" id="ARBA00004123"/>
    </source>
</evidence>
<evidence type="ECO:0000256" key="5">
    <source>
        <dbReference type="SAM" id="MobiDB-lite"/>
    </source>
</evidence>
<dbReference type="Proteomes" id="UP000799444">
    <property type="component" value="Unassembled WGS sequence"/>
</dbReference>
<dbReference type="PROSITE" id="PS00463">
    <property type="entry name" value="ZN2_CY6_FUNGAL_1"/>
    <property type="match status" value="1"/>
</dbReference>
<dbReference type="Gene3D" id="4.10.240.10">
    <property type="entry name" value="Zn(2)-C6 fungal-type DNA-binding domain"/>
    <property type="match status" value="1"/>
</dbReference>
<evidence type="ECO:0000256" key="3">
    <source>
        <dbReference type="ARBA" id="ARBA00023125"/>
    </source>
</evidence>
<dbReference type="SMART" id="SM00066">
    <property type="entry name" value="GAL4"/>
    <property type="match status" value="1"/>
</dbReference>
<organism evidence="7 8">
    <name type="scientific">Polyplosphaeria fusca</name>
    <dbReference type="NCBI Taxonomy" id="682080"/>
    <lineage>
        <taxon>Eukaryota</taxon>
        <taxon>Fungi</taxon>
        <taxon>Dikarya</taxon>
        <taxon>Ascomycota</taxon>
        <taxon>Pezizomycotina</taxon>
        <taxon>Dothideomycetes</taxon>
        <taxon>Pleosporomycetidae</taxon>
        <taxon>Pleosporales</taxon>
        <taxon>Tetraplosphaeriaceae</taxon>
        <taxon>Polyplosphaeria</taxon>
    </lineage>
</organism>
<dbReference type="InterPro" id="IPR036864">
    <property type="entry name" value="Zn2-C6_fun-type_DNA-bd_sf"/>
</dbReference>
<keyword evidence="3" id="KW-0238">DNA-binding</keyword>
<reference evidence="7" key="1">
    <citation type="journal article" date="2020" name="Stud. Mycol.">
        <title>101 Dothideomycetes genomes: a test case for predicting lifestyles and emergence of pathogens.</title>
        <authorList>
            <person name="Haridas S."/>
            <person name="Albert R."/>
            <person name="Binder M."/>
            <person name="Bloem J."/>
            <person name="Labutti K."/>
            <person name="Salamov A."/>
            <person name="Andreopoulos B."/>
            <person name="Baker S."/>
            <person name="Barry K."/>
            <person name="Bills G."/>
            <person name="Bluhm B."/>
            <person name="Cannon C."/>
            <person name="Castanera R."/>
            <person name="Culley D."/>
            <person name="Daum C."/>
            <person name="Ezra D."/>
            <person name="Gonzalez J."/>
            <person name="Henrissat B."/>
            <person name="Kuo A."/>
            <person name="Liang C."/>
            <person name="Lipzen A."/>
            <person name="Lutzoni F."/>
            <person name="Magnuson J."/>
            <person name="Mondo S."/>
            <person name="Nolan M."/>
            <person name="Ohm R."/>
            <person name="Pangilinan J."/>
            <person name="Park H.-J."/>
            <person name="Ramirez L."/>
            <person name="Alfaro M."/>
            <person name="Sun H."/>
            <person name="Tritt A."/>
            <person name="Yoshinaga Y."/>
            <person name="Zwiers L.-H."/>
            <person name="Turgeon B."/>
            <person name="Goodwin S."/>
            <person name="Spatafora J."/>
            <person name="Crous P."/>
            <person name="Grigoriev I."/>
        </authorList>
    </citation>
    <scope>NUCLEOTIDE SEQUENCE</scope>
    <source>
        <strain evidence="7">CBS 125425</strain>
    </source>
</reference>
<accession>A0A9P4V3X0</accession>
<evidence type="ECO:0000256" key="2">
    <source>
        <dbReference type="ARBA" id="ARBA00022723"/>
    </source>
</evidence>
<sequence>MAFEKAVEGNAVVNAMDMRAREHGQISARVRRRQGSSAERSRRLADCHRCRRGERPRSAFWRGKARLLGREARGGQGKGRARAGRREDPPRVQRTSRAVPERKTNTNLILRSHFHLSLPTRAHWHCAQQSSSRIAELPVRNPRLSLSSVTTTCAPSLITAASLPEGEGPSRFSPASVKDWHPRRKSVSNACERCRRRKIRCDGDTPCATCKRFSLPCIRTQKPREAIASEHQYALENRIHQLEAQLATHINAPMHGMESIDQSLMGTPPSLDWQSPPPQLTLDTNFPTPFSPGSELDLATFSAGSIPSIAITECEPTPNDSPESPVPSLWSGTTRGSSPDVPPTSAPQFPPSLSRHFSPPASLHTAPSWEFMGQEATRLKPNPPQSLERSRTSSISSSSIDSDDQAVSPFPDSEGDVDMMPLAPAPRLPRTGIFSASTESPPPGALQASYSDRSRAITSAAPWPSKFEAETLTTEFVQHIETFEHKPYAVAPPLFARFCSTVYPDPKNREQPADVGVSTQMVRFHVFLAMAVGMKVRILNTTEATNALLDRCYELAMQQASAPTFWQEAGGVEATQLLAVFASLKKEPGFENIRPLQPSFSW</sequence>
<dbReference type="InterPro" id="IPR050987">
    <property type="entry name" value="AtrR-like"/>
</dbReference>
<dbReference type="PANTHER" id="PTHR46910">
    <property type="entry name" value="TRANSCRIPTION FACTOR PDR1"/>
    <property type="match status" value="1"/>
</dbReference>
<evidence type="ECO:0000313" key="7">
    <source>
        <dbReference type="EMBL" id="KAF2738942.1"/>
    </source>
</evidence>
<dbReference type="EMBL" id="ML996106">
    <property type="protein sequence ID" value="KAF2738942.1"/>
    <property type="molecule type" value="Genomic_DNA"/>
</dbReference>
<dbReference type="AlphaFoldDB" id="A0A9P4V3X0"/>
<dbReference type="CDD" id="cd00067">
    <property type="entry name" value="GAL4"/>
    <property type="match status" value="1"/>
</dbReference>
<dbReference type="PROSITE" id="PS50048">
    <property type="entry name" value="ZN2_CY6_FUNGAL_2"/>
    <property type="match status" value="1"/>
</dbReference>
<dbReference type="GO" id="GO:0000981">
    <property type="term" value="F:DNA-binding transcription factor activity, RNA polymerase II-specific"/>
    <property type="evidence" value="ECO:0007669"/>
    <property type="project" value="InterPro"/>
</dbReference>
<dbReference type="Pfam" id="PF00172">
    <property type="entry name" value="Zn_clus"/>
    <property type="match status" value="1"/>
</dbReference>
<feature type="domain" description="Zn(2)-C6 fungal-type" evidence="6">
    <location>
        <begin position="190"/>
        <end position="219"/>
    </location>
</feature>
<protein>
    <recommendedName>
        <fullName evidence="6">Zn(2)-C6 fungal-type domain-containing protein</fullName>
    </recommendedName>
</protein>
<dbReference type="InterPro" id="IPR001138">
    <property type="entry name" value="Zn2Cys6_DnaBD"/>
</dbReference>
<dbReference type="SUPFAM" id="SSF57701">
    <property type="entry name" value="Zn2/Cys6 DNA-binding domain"/>
    <property type="match status" value="1"/>
</dbReference>
<evidence type="ECO:0000256" key="4">
    <source>
        <dbReference type="ARBA" id="ARBA00023242"/>
    </source>
</evidence>
<dbReference type="GO" id="GO:0008270">
    <property type="term" value="F:zinc ion binding"/>
    <property type="evidence" value="ECO:0007669"/>
    <property type="project" value="InterPro"/>
</dbReference>
<proteinExistence type="predicted"/>
<keyword evidence="2" id="KW-0479">Metal-binding</keyword>
<name>A0A9P4V3X0_9PLEO</name>
<gene>
    <name evidence="7" type="ORF">EJ04DRAFT_519888</name>
</gene>
<feature type="region of interest" description="Disordered" evidence="5">
    <location>
        <begin position="378"/>
        <end position="421"/>
    </location>
</feature>
<keyword evidence="4" id="KW-0539">Nucleus</keyword>
<feature type="compositionally biased region" description="Pro residues" evidence="5">
    <location>
        <begin position="340"/>
        <end position="350"/>
    </location>
</feature>
<evidence type="ECO:0000313" key="8">
    <source>
        <dbReference type="Proteomes" id="UP000799444"/>
    </source>
</evidence>
<dbReference type="GO" id="GO:0005634">
    <property type="term" value="C:nucleus"/>
    <property type="evidence" value="ECO:0007669"/>
    <property type="project" value="UniProtKB-SubCell"/>
</dbReference>
<comment type="subcellular location">
    <subcellularLocation>
        <location evidence="1">Nucleus</location>
    </subcellularLocation>
</comment>